<dbReference type="PANTHER" id="PTHR39966:SF1">
    <property type="entry name" value="HEMERYTHRIN-LIKE DOMAIN-CONTAINING PROTEIN"/>
    <property type="match status" value="1"/>
</dbReference>
<evidence type="ECO:0000313" key="3">
    <source>
        <dbReference type="Proteomes" id="UP001324380"/>
    </source>
</evidence>
<evidence type="ECO:0000259" key="1">
    <source>
        <dbReference type="Pfam" id="PF01814"/>
    </source>
</evidence>
<dbReference type="InterPro" id="IPR012312">
    <property type="entry name" value="Hemerythrin-like"/>
</dbReference>
<dbReference type="PANTHER" id="PTHR39966">
    <property type="entry name" value="BLL2471 PROTEIN-RELATED"/>
    <property type="match status" value="1"/>
</dbReference>
<sequence>MQDRRSFLTKSGILLASGAALLTSCEEKDGDEDVSTNEDLMREHGVLKRILLIYDEAANRLTSGNDLEIALVGQSAQLIKTFIEDYHEKLEEDHLFPRFEKAGQLVDLVKTLRIQHEKGRILTQRVIAATRKQQLTEAERAAVAGDLRWFIRMYSPHEAREDTVLFPALHKLISKHEYDSLGEDFEKKEKQQFGGDGFDMAVDHVTAIEKKMNIYDLNLFTPPV</sequence>
<proteinExistence type="predicted"/>
<dbReference type="Gene3D" id="1.20.120.520">
    <property type="entry name" value="nmb1532 protein domain like"/>
    <property type="match status" value="1"/>
</dbReference>
<evidence type="ECO:0000313" key="2">
    <source>
        <dbReference type="EMBL" id="WPU94727.1"/>
    </source>
</evidence>
<keyword evidence="3" id="KW-1185">Reference proteome</keyword>
<dbReference type="EMBL" id="CP139558">
    <property type="protein sequence ID" value="WPU94727.1"/>
    <property type="molecule type" value="Genomic_DNA"/>
</dbReference>
<protein>
    <submittedName>
        <fullName evidence="2">Hemerythrin domain-containing protein</fullName>
    </submittedName>
</protein>
<gene>
    <name evidence="2" type="ORF">SNE25_04235</name>
</gene>
<feature type="domain" description="Hemerythrin-like" evidence="1">
    <location>
        <begin position="38"/>
        <end position="169"/>
    </location>
</feature>
<dbReference type="PROSITE" id="PS51257">
    <property type="entry name" value="PROKAR_LIPOPROTEIN"/>
    <property type="match status" value="1"/>
</dbReference>
<dbReference type="Proteomes" id="UP001324380">
    <property type="component" value="Chromosome"/>
</dbReference>
<dbReference type="RefSeq" id="WP_321563843.1">
    <property type="nucleotide sequence ID" value="NZ_CP139558.1"/>
</dbReference>
<name>A0ABZ0TNK0_9SPHI</name>
<accession>A0ABZ0TNK0</accession>
<organism evidence="2 3">
    <name type="scientific">Mucilaginibacter sabulilitoris</name>
    <dbReference type="NCBI Taxonomy" id="1173583"/>
    <lineage>
        <taxon>Bacteria</taxon>
        <taxon>Pseudomonadati</taxon>
        <taxon>Bacteroidota</taxon>
        <taxon>Sphingobacteriia</taxon>
        <taxon>Sphingobacteriales</taxon>
        <taxon>Sphingobacteriaceae</taxon>
        <taxon>Mucilaginibacter</taxon>
    </lineage>
</organism>
<dbReference type="CDD" id="cd12108">
    <property type="entry name" value="Hr-like"/>
    <property type="match status" value="1"/>
</dbReference>
<dbReference type="Pfam" id="PF01814">
    <property type="entry name" value="Hemerythrin"/>
    <property type="match status" value="1"/>
</dbReference>
<reference evidence="2 3" key="1">
    <citation type="submission" date="2023-11" db="EMBL/GenBank/DDBJ databases">
        <title>Analysis of the Genomes of Mucilaginibacter gossypii cycad 4 and M. sabulilitoris SNA2: microbes with the potential for plant growth promotion.</title>
        <authorList>
            <person name="Hirsch A.M."/>
            <person name="Humm E."/>
            <person name="Rubbi M."/>
            <person name="Del Vecchio G."/>
            <person name="Ha S.M."/>
            <person name="Pellegrini M."/>
            <person name="Gunsalus R.P."/>
        </authorList>
    </citation>
    <scope>NUCLEOTIDE SEQUENCE [LARGE SCALE GENOMIC DNA]</scope>
    <source>
        <strain evidence="2 3">SNA2</strain>
    </source>
</reference>